<evidence type="ECO:0000313" key="1">
    <source>
        <dbReference type="EnsemblProtists" id="EOD32155"/>
    </source>
</evidence>
<reference evidence="2" key="1">
    <citation type="journal article" date="2013" name="Nature">
        <title>Pan genome of the phytoplankton Emiliania underpins its global distribution.</title>
        <authorList>
            <person name="Read B.A."/>
            <person name="Kegel J."/>
            <person name="Klute M.J."/>
            <person name="Kuo A."/>
            <person name="Lefebvre S.C."/>
            <person name="Maumus F."/>
            <person name="Mayer C."/>
            <person name="Miller J."/>
            <person name="Monier A."/>
            <person name="Salamov A."/>
            <person name="Young J."/>
            <person name="Aguilar M."/>
            <person name="Claverie J.M."/>
            <person name="Frickenhaus S."/>
            <person name="Gonzalez K."/>
            <person name="Herman E.K."/>
            <person name="Lin Y.C."/>
            <person name="Napier J."/>
            <person name="Ogata H."/>
            <person name="Sarno A.F."/>
            <person name="Shmutz J."/>
            <person name="Schroeder D."/>
            <person name="de Vargas C."/>
            <person name="Verret F."/>
            <person name="von Dassow P."/>
            <person name="Valentin K."/>
            <person name="Van de Peer Y."/>
            <person name="Wheeler G."/>
            <person name="Dacks J.B."/>
            <person name="Delwiche C.F."/>
            <person name="Dyhrman S.T."/>
            <person name="Glockner G."/>
            <person name="John U."/>
            <person name="Richards T."/>
            <person name="Worden A.Z."/>
            <person name="Zhang X."/>
            <person name="Grigoriev I.V."/>
            <person name="Allen A.E."/>
            <person name="Bidle K."/>
            <person name="Borodovsky M."/>
            <person name="Bowler C."/>
            <person name="Brownlee C."/>
            <person name="Cock J.M."/>
            <person name="Elias M."/>
            <person name="Gladyshev V.N."/>
            <person name="Groth M."/>
            <person name="Guda C."/>
            <person name="Hadaegh A."/>
            <person name="Iglesias-Rodriguez M.D."/>
            <person name="Jenkins J."/>
            <person name="Jones B.M."/>
            <person name="Lawson T."/>
            <person name="Leese F."/>
            <person name="Lindquist E."/>
            <person name="Lobanov A."/>
            <person name="Lomsadze A."/>
            <person name="Malik S.B."/>
            <person name="Marsh M.E."/>
            <person name="Mackinder L."/>
            <person name="Mock T."/>
            <person name="Mueller-Roeber B."/>
            <person name="Pagarete A."/>
            <person name="Parker M."/>
            <person name="Probert I."/>
            <person name="Quesneville H."/>
            <person name="Raines C."/>
            <person name="Rensing S.A."/>
            <person name="Riano-Pachon D.M."/>
            <person name="Richier S."/>
            <person name="Rokitta S."/>
            <person name="Shiraiwa Y."/>
            <person name="Soanes D.M."/>
            <person name="van der Giezen M."/>
            <person name="Wahlund T.M."/>
            <person name="Williams B."/>
            <person name="Wilson W."/>
            <person name="Wolfe G."/>
            <person name="Wurch L.L."/>
        </authorList>
    </citation>
    <scope>NUCLEOTIDE SEQUENCE</scope>
</reference>
<protein>
    <recommendedName>
        <fullName evidence="3">Pentacotripeptide-repeat region of PRORP domain-containing protein</fullName>
    </recommendedName>
</protein>
<accession>A0A0D3K8S0</accession>
<keyword evidence="2" id="KW-1185">Reference proteome</keyword>
<reference evidence="1" key="2">
    <citation type="submission" date="2024-10" db="UniProtKB">
        <authorList>
            <consortium name="EnsemblProtists"/>
        </authorList>
    </citation>
    <scope>IDENTIFICATION</scope>
</reference>
<dbReference type="STRING" id="2903.R1EZW3"/>
<dbReference type="GeneID" id="17277427"/>
<dbReference type="PANTHER" id="PTHR47939">
    <property type="entry name" value="MEMBRANE-ASSOCIATED SALT-INDUCIBLE PROTEIN-LIKE"/>
    <property type="match status" value="1"/>
</dbReference>
<dbReference type="RefSeq" id="XP_005784584.1">
    <property type="nucleotide sequence ID" value="XM_005784527.1"/>
</dbReference>
<dbReference type="EnsemblProtists" id="EOD32155">
    <property type="protein sequence ID" value="EOD32155"/>
    <property type="gene ID" value="EMIHUDRAFT_462738"/>
</dbReference>
<dbReference type="InterPro" id="IPR011990">
    <property type="entry name" value="TPR-like_helical_dom_sf"/>
</dbReference>
<organism evidence="1 2">
    <name type="scientific">Emiliania huxleyi (strain CCMP1516)</name>
    <dbReference type="NCBI Taxonomy" id="280463"/>
    <lineage>
        <taxon>Eukaryota</taxon>
        <taxon>Haptista</taxon>
        <taxon>Haptophyta</taxon>
        <taxon>Prymnesiophyceae</taxon>
        <taxon>Isochrysidales</taxon>
        <taxon>Noelaerhabdaceae</taxon>
        <taxon>Emiliania</taxon>
    </lineage>
</organism>
<evidence type="ECO:0008006" key="3">
    <source>
        <dbReference type="Google" id="ProtNLM"/>
    </source>
</evidence>
<dbReference type="Proteomes" id="UP000013827">
    <property type="component" value="Unassembled WGS sequence"/>
</dbReference>
<proteinExistence type="predicted"/>
<dbReference type="KEGG" id="ehx:EMIHUDRAFT_462738"/>
<evidence type="ECO:0000313" key="2">
    <source>
        <dbReference type="Proteomes" id="UP000013827"/>
    </source>
</evidence>
<dbReference type="HOGENOM" id="CLU_1222438_0_0_1"/>
<name>A0A0D3K8S0_EMIH1</name>
<dbReference type="InterPro" id="IPR050667">
    <property type="entry name" value="PPR-containing_protein"/>
</dbReference>
<sequence length="227" mass="23034">MRNARGAMGALARAVLASGERLSGPRYAALARIAVHDDSGGGARGEVAAATAAAAAASRKGASSSSLDAELSELVLNDGGIDATLRWLTAAREPSTAAFVPLIEAAVSCGDDDALLAAGGLMRKRGVRPDAALYTALILGRLRLGQTERALSACDKCLSDGVVPESRALTALVRALADASETEAAISLCRRLRRRGLRLRGGGPAISSLIAAAARCSAAPFEAVAVM</sequence>
<dbReference type="Gene3D" id="1.25.40.10">
    <property type="entry name" value="Tetratricopeptide repeat domain"/>
    <property type="match status" value="1"/>
</dbReference>
<dbReference type="PaxDb" id="2903-EOD32155"/>
<dbReference type="PANTHER" id="PTHR47939:SF1">
    <property type="entry name" value="OS04G0684500 PROTEIN"/>
    <property type="match status" value="1"/>
</dbReference>
<dbReference type="AlphaFoldDB" id="A0A0D3K8S0"/>